<dbReference type="CDD" id="cd13401">
    <property type="entry name" value="Slt70-like"/>
    <property type="match status" value="1"/>
</dbReference>
<feature type="domain" description="Transglycosylase SLT" evidence="4">
    <location>
        <begin position="481"/>
        <end position="592"/>
    </location>
</feature>
<accession>D6SMA1</accession>
<dbReference type="GO" id="GO:0000270">
    <property type="term" value="P:peptidoglycan metabolic process"/>
    <property type="evidence" value="ECO:0007669"/>
    <property type="project" value="InterPro"/>
</dbReference>
<name>D6SMA1_9BACT</name>
<dbReference type="InterPro" id="IPR008258">
    <property type="entry name" value="Transglycosylase_SLT_dom_1"/>
</dbReference>
<dbReference type="Pfam" id="PF14718">
    <property type="entry name" value="SLT_L"/>
    <property type="match status" value="1"/>
</dbReference>
<dbReference type="AlphaFoldDB" id="D6SMA1"/>
<keyword evidence="7" id="KW-1185">Reference proteome</keyword>
<reference evidence="6" key="1">
    <citation type="submission" date="2010-05" db="EMBL/GenBank/DDBJ databases">
        <title>The draft genome of Desulfonatronospira thiodismutans ASO3-1.</title>
        <authorList>
            <consortium name="US DOE Joint Genome Institute (JGI-PGF)"/>
            <person name="Lucas S."/>
            <person name="Copeland A."/>
            <person name="Lapidus A."/>
            <person name="Cheng J.-F."/>
            <person name="Bruce D."/>
            <person name="Goodwin L."/>
            <person name="Pitluck S."/>
            <person name="Chertkov O."/>
            <person name="Brettin T."/>
            <person name="Detter J.C."/>
            <person name="Han C."/>
            <person name="Land M.L."/>
            <person name="Hauser L."/>
            <person name="Kyrpides N."/>
            <person name="Mikhailova N."/>
            <person name="Muyzer G."/>
            <person name="Woyke T."/>
        </authorList>
    </citation>
    <scope>NUCLEOTIDE SEQUENCE [LARGE SCALE GENOMIC DNA]</scope>
    <source>
        <strain evidence="6">ASO3-1</strain>
    </source>
</reference>
<dbReference type="Proteomes" id="UP000005496">
    <property type="component" value="Unassembled WGS sequence"/>
</dbReference>
<dbReference type="InterPro" id="IPR037061">
    <property type="entry name" value="Lytic_TGlycoase_superhlx_L_sf"/>
</dbReference>
<dbReference type="PANTHER" id="PTHR37423:SF5">
    <property type="entry name" value="SOLUBLE LYTIC MUREIN TRANSGLYCOSYLASE"/>
    <property type="match status" value="1"/>
</dbReference>
<dbReference type="Gene3D" id="1.25.20.10">
    <property type="entry name" value="Bacterial muramidases"/>
    <property type="match status" value="1"/>
</dbReference>
<feature type="domain" description="Lytic transglycosylase superhelical linker" evidence="5">
    <location>
        <begin position="404"/>
        <end position="470"/>
    </location>
</feature>
<evidence type="ECO:0000256" key="2">
    <source>
        <dbReference type="ARBA" id="ARBA00022729"/>
    </source>
</evidence>
<dbReference type="GO" id="GO:0042597">
    <property type="term" value="C:periplasmic space"/>
    <property type="evidence" value="ECO:0007669"/>
    <property type="project" value="InterPro"/>
</dbReference>
<dbReference type="Pfam" id="PF01464">
    <property type="entry name" value="SLT"/>
    <property type="match status" value="1"/>
</dbReference>
<dbReference type="GO" id="GO:0016020">
    <property type="term" value="C:membrane"/>
    <property type="evidence" value="ECO:0007669"/>
    <property type="project" value="InterPro"/>
</dbReference>
<dbReference type="Gene3D" id="1.10.530.10">
    <property type="match status" value="1"/>
</dbReference>
<evidence type="ECO:0000259" key="4">
    <source>
        <dbReference type="Pfam" id="PF01464"/>
    </source>
</evidence>
<dbReference type="GO" id="GO:0004553">
    <property type="term" value="F:hydrolase activity, hydrolyzing O-glycosyl compounds"/>
    <property type="evidence" value="ECO:0007669"/>
    <property type="project" value="InterPro"/>
</dbReference>
<dbReference type="SUPFAM" id="SSF53955">
    <property type="entry name" value="Lysozyme-like"/>
    <property type="match status" value="1"/>
</dbReference>
<dbReference type="eggNOG" id="COG0741">
    <property type="taxonomic scope" value="Bacteria"/>
</dbReference>
<dbReference type="SUPFAM" id="SSF48435">
    <property type="entry name" value="Bacterial muramidases"/>
    <property type="match status" value="1"/>
</dbReference>
<evidence type="ECO:0000313" key="7">
    <source>
        <dbReference type="Proteomes" id="UP000005496"/>
    </source>
</evidence>
<evidence type="ECO:0000313" key="6">
    <source>
        <dbReference type="EMBL" id="EFI35812.1"/>
    </source>
</evidence>
<sequence>MELKKSLAICAAALFFILSITPSSAGIQQERQDFLDAEKALQENRLDEFQSLSAGLIDYPLYPYLVFEELRENISISRESDILAFLRDYQQTPLASQLRSRWLDHLAGNQEWSRLARDFQAGSSREKTKCSYGRALLETGQKDAAFEHAEKMWLHGRSRPDECDPLFNAWRDEDRLTPELVRERIALSIDQGQLGLARYLGRYLPEQDKPWLDLWLDIARDPSLTPDQDWSQAAGTPQGKILVYGMKKLVRKDTPDAADDWDHILEKNQLDRKDFPEVEQDIALYLALRRHDQALQRFQDLPDDLKTPRLREWHVRTALYEQKYSEVLDAWDNLSSSQKSSPRWQYWRARALEEQGLVQQASGIYLGLLGRQNYFSLLAADRLGQAYSLNHSPLDPHPEKIDDLKSAPGIQRSLELYYLDREIQARREWMHALQGKDREMMAAAAVLARSIGWHDRAIQAAAGARQFEDLALRFPLSYHDLIAEHAGSRALDPAWVLALARQESMFMPDVRSPAGAIGLMQIMPATGRTIAARLQESLNNPHRLTDPATSVRYGVFYLDLRLQELQQNPVLATAAYNAGAHRVKRWLPKSQNIPADIWVESIPFNETRDYVERVKTYTTIYQIRMGMEPTRVYQRMPAVLPGHLAAEQVAGAE</sequence>
<evidence type="ECO:0000259" key="5">
    <source>
        <dbReference type="Pfam" id="PF14718"/>
    </source>
</evidence>
<feature type="signal peptide" evidence="3">
    <location>
        <begin position="1"/>
        <end position="25"/>
    </location>
</feature>
<dbReference type="PANTHER" id="PTHR37423">
    <property type="entry name" value="SOLUBLE LYTIC MUREIN TRANSGLYCOSYLASE-RELATED"/>
    <property type="match status" value="1"/>
</dbReference>
<dbReference type="Gene3D" id="1.10.1240.20">
    <property type="entry name" value="Lytic transglycosylase, superhelical linker domain"/>
    <property type="match status" value="1"/>
</dbReference>
<evidence type="ECO:0000256" key="1">
    <source>
        <dbReference type="ARBA" id="ARBA00007734"/>
    </source>
</evidence>
<protein>
    <submittedName>
        <fullName evidence="6">Lytic transglycosylase catalytic</fullName>
    </submittedName>
</protein>
<dbReference type="PROSITE" id="PS00922">
    <property type="entry name" value="TRANSGLYCOSYLASE"/>
    <property type="match status" value="1"/>
</dbReference>
<comment type="caution">
    <text evidence="6">The sequence shown here is derived from an EMBL/GenBank/DDBJ whole genome shotgun (WGS) entry which is preliminary data.</text>
</comment>
<dbReference type="EMBL" id="ACJN02000001">
    <property type="protein sequence ID" value="EFI35812.1"/>
    <property type="molecule type" value="Genomic_DNA"/>
</dbReference>
<proteinExistence type="inferred from homology"/>
<dbReference type="InterPro" id="IPR012289">
    <property type="entry name" value="Lytic_TGlycosylase_superhlx_L"/>
</dbReference>
<dbReference type="InterPro" id="IPR023346">
    <property type="entry name" value="Lysozyme-like_dom_sf"/>
</dbReference>
<feature type="chain" id="PRO_5003087881" evidence="3">
    <location>
        <begin position="26"/>
        <end position="653"/>
    </location>
</feature>
<dbReference type="OrthoDB" id="9781970at2"/>
<gene>
    <name evidence="6" type="ORF">Dthio_PD3247</name>
</gene>
<evidence type="ECO:0000256" key="3">
    <source>
        <dbReference type="SAM" id="SignalP"/>
    </source>
</evidence>
<dbReference type="RefSeq" id="WP_008868941.1">
    <property type="nucleotide sequence ID" value="NZ_ACJN02000001.1"/>
</dbReference>
<dbReference type="InterPro" id="IPR008939">
    <property type="entry name" value="Lytic_TGlycosylase_superhlx_U"/>
</dbReference>
<comment type="similarity">
    <text evidence="1">Belongs to the transglycosylase Slt family.</text>
</comment>
<organism evidence="6 7">
    <name type="scientific">Desulfonatronospira thiodismutans ASO3-1</name>
    <dbReference type="NCBI Taxonomy" id="555779"/>
    <lineage>
        <taxon>Bacteria</taxon>
        <taxon>Pseudomonadati</taxon>
        <taxon>Thermodesulfobacteriota</taxon>
        <taxon>Desulfovibrionia</taxon>
        <taxon>Desulfovibrionales</taxon>
        <taxon>Desulfonatronovibrionaceae</taxon>
        <taxon>Desulfonatronospira</taxon>
    </lineage>
</organism>
<keyword evidence="2 3" id="KW-0732">Signal</keyword>
<dbReference type="GO" id="GO:0008933">
    <property type="term" value="F:peptidoglycan lytic transglycosylase activity"/>
    <property type="evidence" value="ECO:0007669"/>
    <property type="project" value="InterPro"/>
</dbReference>
<dbReference type="InterPro" id="IPR000189">
    <property type="entry name" value="Transglyc_AS"/>
</dbReference>